<evidence type="ECO:0000313" key="3">
    <source>
        <dbReference type="EMBL" id="ABZ73253.1"/>
    </source>
</evidence>
<dbReference type="AlphaFoldDB" id="B0SXP1"/>
<evidence type="ECO:0000256" key="1">
    <source>
        <dbReference type="SAM" id="MobiDB-lite"/>
    </source>
</evidence>
<keyword evidence="2" id="KW-0732">Signal</keyword>
<feature type="region of interest" description="Disordered" evidence="1">
    <location>
        <begin position="18"/>
        <end position="69"/>
    </location>
</feature>
<dbReference type="OrthoDB" id="7376531at2"/>
<accession>B0SXP1</accession>
<dbReference type="EMBL" id="CP000927">
    <property type="protein sequence ID" value="ABZ73253.1"/>
    <property type="molecule type" value="Genomic_DNA"/>
</dbReference>
<dbReference type="STRING" id="366602.Caul_4129"/>
<name>B0SXP1_CAUSK</name>
<reference evidence="3" key="1">
    <citation type="submission" date="2008-01" db="EMBL/GenBank/DDBJ databases">
        <title>Complete sequence of chromosome of Caulobacter sp. K31.</title>
        <authorList>
            <consortium name="US DOE Joint Genome Institute"/>
            <person name="Copeland A."/>
            <person name="Lucas S."/>
            <person name="Lapidus A."/>
            <person name="Barry K."/>
            <person name="Glavina del Rio T."/>
            <person name="Dalin E."/>
            <person name="Tice H."/>
            <person name="Pitluck S."/>
            <person name="Bruce D."/>
            <person name="Goodwin L."/>
            <person name="Thompson L.S."/>
            <person name="Brettin T."/>
            <person name="Detter J.C."/>
            <person name="Han C."/>
            <person name="Schmutz J."/>
            <person name="Larimer F."/>
            <person name="Land M."/>
            <person name="Hauser L."/>
            <person name="Kyrpides N."/>
            <person name="Kim E."/>
            <person name="Stephens C."/>
            <person name="Richardson P."/>
        </authorList>
    </citation>
    <scope>NUCLEOTIDE SEQUENCE [LARGE SCALE GENOMIC DNA]</scope>
    <source>
        <strain evidence="3">K31</strain>
    </source>
</reference>
<feature type="compositionally biased region" description="Low complexity" evidence="1">
    <location>
        <begin position="49"/>
        <end position="64"/>
    </location>
</feature>
<evidence type="ECO:0008006" key="4">
    <source>
        <dbReference type="Google" id="ProtNLM"/>
    </source>
</evidence>
<proteinExistence type="predicted"/>
<sequence precursor="true">MIRTLAAVALVAATMTACGPKTGADAGKDRTEGPVVSTSEAPRNEAVDTTPTTGESGPTPGASSYTEAQAKSAIESAGYTGVGVLTQNANGLWQGPATKDGKPVSVSVDYKGAVTAL</sequence>
<organism evidence="3">
    <name type="scientific">Caulobacter sp. (strain K31)</name>
    <dbReference type="NCBI Taxonomy" id="366602"/>
    <lineage>
        <taxon>Bacteria</taxon>
        <taxon>Pseudomonadati</taxon>
        <taxon>Pseudomonadota</taxon>
        <taxon>Alphaproteobacteria</taxon>
        <taxon>Caulobacterales</taxon>
        <taxon>Caulobacteraceae</taxon>
        <taxon>Caulobacter</taxon>
    </lineage>
</organism>
<dbReference type="eggNOG" id="ENOG5033DEF">
    <property type="taxonomic scope" value="Bacteria"/>
</dbReference>
<feature type="chain" id="PRO_5002752885" description="PepSY domain-containing protein" evidence="2">
    <location>
        <begin position="24"/>
        <end position="117"/>
    </location>
</feature>
<dbReference type="PROSITE" id="PS51257">
    <property type="entry name" value="PROKAR_LIPOPROTEIN"/>
    <property type="match status" value="1"/>
</dbReference>
<dbReference type="HOGENOM" id="CLU_154364_1_0_5"/>
<feature type="signal peptide" evidence="2">
    <location>
        <begin position="1"/>
        <end position="23"/>
    </location>
</feature>
<evidence type="ECO:0000256" key="2">
    <source>
        <dbReference type="SAM" id="SignalP"/>
    </source>
</evidence>
<dbReference type="KEGG" id="cak:Caul_4129"/>
<protein>
    <recommendedName>
        <fullName evidence="4">PepSY domain-containing protein</fullName>
    </recommendedName>
</protein>
<gene>
    <name evidence="3" type="ordered locus">Caul_4129</name>
</gene>